<accession>A0A0L0GHM5</accession>
<name>A0A0L0GHM5_9EUKA</name>
<feature type="compositionally biased region" description="Polar residues" evidence="1">
    <location>
        <begin position="1"/>
        <end position="24"/>
    </location>
</feature>
<dbReference type="GeneID" id="25900609"/>
<dbReference type="EMBL" id="KQ241598">
    <property type="protein sequence ID" value="KNC87848.1"/>
    <property type="molecule type" value="Genomic_DNA"/>
</dbReference>
<evidence type="ECO:0000313" key="4">
    <source>
        <dbReference type="Proteomes" id="UP000054560"/>
    </source>
</evidence>
<evidence type="ECO:0000256" key="2">
    <source>
        <dbReference type="SAM" id="Phobius"/>
    </source>
</evidence>
<dbReference type="AlphaFoldDB" id="A0A0L0GHM5"/>
<protein>
    <submittedName>
        <fullName evidence="3">Uncharacterized protein</fullName>
    </submittedName>
</protein>
<dbReference type="RefSeq" id="XP_014161750.1">
    <property type="nucleotide sequence ID" value="XM_014306275.1"/>
</dbReference>
<gene>
    <name evidence="3" type="ORF">SARC_00105</name>
</gene>
<reference evidence="3 4" key="1">
    <citation type="submission" date="2011-02" db="EMBL/GenBank/DDBJ databases">
        <title>The Genome Sequence of Sphaeroforma arctica JP610.</title>
        <authorList>
            <consortium name="The Broad Institute Genome Sequencing Platform"/>
            <person name="Russ C."/>
            <person name="Cuomo C."/>
            <person name="Young S.K."/>
            <person name="Zeng Q."/>
            <person name="Gargeya S."/>
            <person name="Alvarado L."/>
            <person name="Berlin A."/>
            <person name="Chapman S.B."/>
            <person name="Chen Z."/>
            <person name="Freedman E."/>
            <person name="Gellesch M."/>
            <person name="Goldberg J."/>
            <person name="Griggs A."/>
            <person name="Gujja S."/>
            <person name="Heilman E."/>
            <person name="Heiman D."/>
            <person name="Howarth C."/>
            <person name="Mehta T."/>
            <person name="Neiman D."/>
            <person name="Pearson M."/>
            <person name="Roberts A."/>
            <person name="Saif S."/>
            <person name="Shea T."/>
            <person name="Shenoy N."/>
            <person name="Sisk P."/>
            <person name="Stolte C."/>
            <person name="Sykes S."/>
            <person name="White J."/>
            <person name="Yandava C."/>
            <person name="Burger G."/>
            <person name="Gray M.W."/>
            <person name="Holland P.W.H."/>
            <person name="King N."/>
            <person name="Lang F.B.F."/>
            <person name="Roger A.J."/>
            <person name="Ruiz-Trillo I."/>
            <person name="Haas B."/>
            <person name="Nusbaum C."/>
            <person name="Birren B."/>
        </authorList>
    </citation>
    <scope>NUCLEOTIDE SEQUENCE [LARGE SCALE GENOMIC DNA]</scope>
    <source>
        <strain evidence="3 4">JP610</strain>
    </source>
</reference>
<keyword evidence="2" id="KW-1133">Transmembrane helix</keyword>
<feature type="region of interest" description="Disordered" evidence="1">
    <location>
        <begin position="1"/>
        <end position="31"/>
    </location>
</feature>
<evidence type="ECO:0000313" key="3">
    <source>
        <dbReference type="EMBL" id="KNC87848.1"/>
    </source>
</evidence>
<keyword evidence="2" id="KW-0472">Membrane</keyword>
<feature type="transmembrane region" description="Helical" evidence="2">
    <location>
        <begin position="59"/>
        <end position="82"/>
    </location>
</feature>
<proteinExistence type="predicted"/>
<sequence>MRPNCSATSSGCACTRETSASHTGPSVARYHSGSQVRARLALGSSSAASMSTGGATTMYHWMAASLHSSGTAAVVVVAVSIVR</sequence>
<evidence type="ECO:0000256" key="1">
    <source>
        <dbReference type="SAM" id="MobiDB-lite"/>
    </source>
</evidence>
<keyword evidence="4" id="KW-1185">Reference proteome</keyword>
<organism evidence="3 4">
    <name type="scientific">Sphaeroforma arctica JP610</name>
    <dbReference type="NCBI Taxonomy" id="667725"/>
    <lineage>
        <taxon>Eukaryota</taxon>
        <taxon>Ichthyosporea</taxon>
        <taxon>Ichthyophonida</taxon>
        <taxon>Sphaeroforma</taxon>
    </lineage>
</organism>
<dbReference type="Proteomes" id="UP000054560">
    <property type="component" value="Unassembled WGS sequence"/>
</dbReference>
<keyword evidence="2" id="KW-0812">Transmembrane</keyword>